<keyword evidence="12" id="KW-1185">Reference proteome</keyword>
<evidence type="ECO:0000256" key="8">
    <source>
        <dbReference type="ARBA" id="ARBA00023027"/>
    </source>
</evidence>
<sequence>MKRAITIVGSGFAAQQLVRNIRKHDAEVPVRIITADNGHEYNKPDLSHVASRATTVTGLPSRSGEAFAAELNVTLQARCRVESIDTARQVLVTSEGESAYEQLVLATGARAVRPGFAGSDLMYTLNSLDEFAKLEPQLATARSVFVLGAGLIGTELAMDIATTGREVTLVDNAASPLSALLPAALSQPLIEALKTAGVRLQLGRGVQAIAAADGGFDVSLTDGTTSRHDLVLAAVGLAPEVSLARAAGIEVGRGIVVDDHLRTSVPGIYALGDGAEKQGKLMPFLQPALLGATALAATLLGKPTPLVLPHMMVRVKTPVYPLQLAGRTNGDGLSWQSEWNASGMLARAFDAAGKLCGFVAGGDRISQAFAVFRELPRPTM</sequence>
<dbReference type="EMBL" id="JBHSMP010000013">
    <property type="protein sequence ID" value="MFC5429047.1"/>
    <property type="molecule type" value="Genomic_DNA"/>
</dbReference>
<comment type="cofactor">
    <cofactor evidence="1">
        <name>FAD</name>
        <dbReference type="ChEBI" id="CHEBI:57692"/>
    </cofactor>
</comment>
<dbReference type="Pfam" id="PF07992">
    <property type="entry name" value="Pyr_redox_2"/>
    <property type="match status" value="1"/>
</dbReference>
<evidence type="ECO:0000259" key="9">
    <source>
        <dbReference type="Pfam" id="PF07992"/>
    </source>
</evidence>
<feature type="domain" description="Rubredoxin binding" evidence="10">
    <location>
        <begin position="306"/>
        <end position="375"/>
    </location>
</feature>
<protein>
    <submittedName>
        <fullName evidence="11">NADH:flavorubredoxin reductase NorW</fullName>
        <ecNumber evidence="11">1.18.1.-</ecNumber>
    </submittedName>
</protein>
<comment type="similarity">
    <text evidence="3">Belongs to the FAD-dependent oxidoreductase family.</text>
</comment>
<keyword evidence="6" id="KW-0274">FAD</keyword>
<dbReference type="Gene3D" id="3.30.390.120">
    <property type="match status" value="1"/>
</dbReference>
<evidence type="ECO:0000256" key="7">
    <source>
        <dbReference type="ARBA" id="ARBA00023002"/>
    </source>
</evidence>
<reference evidence="12" key="1">
    <citation type="journal article" date="2019" name="Int. J. Syst. Evol. Microbiol.">
        <title>The Global Catalogue of Microorganisms (GCM) 10K type strain sequencing project: providing services to taxonomists for standard genome sequencing and annotation.</title>
        <authorList>
            <consortium name="The Broad Institute Genomics Platform"/>
            <consortium name="The Broad Institute Genome Sequencing Center for Infectious Disease"/>
            <person name="Wu L."/>
            <person name="Ma J."/>
        </authorList>
    </citation>
    <scope>NUCLEOTIDE SEQUENCE [LARGE SCALE GENOMIC DNA]</scope>
    <source>
        <strain evidence="12">CCUG 56042</strain>
    </source>
</reference>
<evidence type="ECO:0000259" key="10">
    <source>
        <dbReference type="Pfam" id="PF18113"/>
    </source>
</evidence>
<dbReference type="Gene3D" id="3.50.50.60">
    <property type="entry name" value="FAD/NAD(P)-binding domain"/>
    <property type="match status" value="2"/>
</dbReference>
<feature type="domain" description="FAD/NAD(P)-binding" evidence="9">
    <location>
        <begin position="5"/>
        <end position="278"/>
    </location>
</feature>
<dbReference type="PANTHER" id="PTHR43429">
    <property type="entry name" value="PYRIDINE NUCLEOTIDE-DISULFIDE OXIDOREDUCTASE DOMAIN-CONTAINING"/>
    <property type="match status" value="1"/>
</dbReference>
<comment type="subcellular location">
    <subcellularLocation>
        <location evidence="2">Cytoplasm</location>
    </subcellularLocation>
</comment>
<dbReference type="NCBIfam" id="NF003437">
    <property type="entry name" value="PRK04965.1"/>
    <property type="match status" value="1"/>
</dbReference>
<name>A0ABW0J7K4_9BURK</name>
<dbReference type="InterPro" id="IPR036188">
    <property type="entry name" value="FAD/NAD-bd_sf"/>
</dbReference>
<evidence type="ECO:0000313" key="12">
    <source>
        <dbReference type="Proteomes" id="UP001596103"/>
    </source>
</evidence>
<evidence type="ECO:0000256" key="6">
    <source>
        <dbReference type="ARBA" id="ARBA00022827"/>
    </source>
</evidence>
<dbReference type="PANTHER" id="PTHR43429:SF3">
    <property type="entry name" value="NITRITE REDUCTASE [NAD(P)H]"/>
    <property type="match status" value="1"/>
</dbReference>
<evidence type="ECO:0000256" key="1">
    <source>
        <dbReference type="ARBA" id="ARBA00001974"/>
    </source>
</evidence>
<keyword evidence="8" id="KW-0520">NAD</keyword>
<dbReference type="InterPro" id="IPR050260">
    <property type="entry name" value="FAD-bd_OxRdtase"/>
</dbReference>
<dbReference type="SUPFAM" id="SSF51905">
    <property type="entry name" value="FAD/NAD(P)-binding domain"/>
    <property type="match status" value="1"/>
</dbReference>
<dbReference type="EC" id="1.18.1.-" evidence="11"/>
<organism evidence="11 12">
    <name type="scientific">Paraburkholderia denitrificans</name>
    <dbReference type="NCBI Taxonomy" id="694025"/>
    <lineage>
        <taxon>Bacteria</taxon>
        <taxon>Pseudomonadati</taxon>
        <taxon>Pseudomonadota</taxon>
        <taxon>Betaproteobacteria</taxon>
        <taxon>Burkholderiales</taxon>
        <taxon>Burkholderiaceae</taxon>
        <taxon>Paraburkholderia</taxon>
    </lineage>
</organism>
<evidence type="ECO:0000256" key="4">
    <source>
        <dbReference type="ARBA" id="ARBA00022490"/>
    </source>
</evidence>
<evidence type="ECO:0000313" key="11">
    <source>
        <dbReference type="EMBL" id="MFC5429047.1"/>
    </source>
</evidence>
<accession>A0ABW0J7K4</accession>
<evidence type="ECO:0000256" key="3">
    <source>
        <dbReference type="ARBA" id="ARBA00006442"/>
    </source>
</evidence>
<dbReference type="RefSeq" id="WP_377711104.1">
    <property type="nucleotide sequence ID" value="NZ_JBHSMP010000013.1"/>
</dbReference>
<dbReference type="PRINTS" id="PR00411">
    <property type="entry name" value="PNDRDTASEI"/>
</dbReference>
<proteinExistence type="inferred from homology"/>
<dbReference type="Pfam" id="PF18113">
    <property type="entry name" value="Rbx_binding"/>
    <property type="match status" value="1"/>
</dbReference>
<dbReference type="InterPro" id="IPR041364">
    <property type="entry name" value="Rbx-bd"/>
</dbReference>
<dbReference type="PRINTS" id="PR00368">
    <property type="entry name" value="FADPNR"/>
</dbReference>
<gene>
    <name evidence="11" type="primary">norW</name>
    <name evidence="11" type="ORF">ACFPTO_09575</name>
</gene>
<keyword evidence="4" id="KW-0963">Cytoplasm</keyword>
<keyword evidence="7 11" id="KW-0560">Oxidoreductase</keyword>
<dbReference type="InterPro" id="IPR023753">
    <property type="entry name" value="FAD/NAD-binding_dom"/>
</dbReference>
<evidence type="ECO:0000256" key="2">
    <source>
        <dbReference type="ARBA" id="ARBA00004496"/>
    </source>
</evidence>
<dbReference type="GO" id="GO:0016491">
    <property type="term" value="F:oxidoreductase activity"/>
    <property type="evidence" value="ECO:0007669"/>
    <property type="project" value="UniProtKB-KW"/>
</dbReference>
<evidence type="ECO:0000256" key="5">
    <source>
        <dbReference type="ARBA" id="ARBA00022630"/>
    </source>
</evidence>
<comment type="caution">
    <text evidence="11">The sequence shown here is derived from an EMBL/GenBank/DDBJ whole genome shotgun (WGS) entry which is preliminary data.</text>
</comment>
<dbReference type="Proteomes" id="UP001596103">
    <property type="component" value="Unassembled WGS sequence"/>
</dbReference>
<keyword evidence="5" id="KW-0285">Flavoprotein</keyword>